<feature type="non-terminal residue" evidence="1">
    <location>
        <position position="1"/>
    </location>
</feature>
<protein>
    <submittedName>
        <fullName evidence="1">Uncharacterized protein</fullName>
    </submittedName>
</protein>
<keyword evidence="2" id="KW-1185">Reference proteome</keyword>
<dbReference type="Proteomes" id="UP000824890">
    <property type="component" value="Unassembled WGS sequence"/>
</dbReference>
<dbReference type="EMBL" id="JAGKQM010000018">
    <property type="protein sequence ID" value="KAH0863925.1"/>
    <property type="molecule type" value="Genomic_DNA"/>
</dbReference>
<organism evidence="1 2">
    <name type="scientific">Brassica napus</name>
    <name type="common">Rape</name>
    <dbReference type="NCBI Taxonomy" id="3708"/>
    <lineage>
        <taxon>Eukaryota</taxon>
        <taxon>Viridiplantae</taxon>
        <taxon>Streptophyta</taxon>
        <taxon>Embryophyta</taxon>
        <taxon>Tracheophyta</taxon>
        <taxon>Spermatophyta</taxon>
        <taxon>Magnoliopsida</taxon>
        <taxon>eudicotyledons</taxon>
        <taxon>Gunneridae</taxon>
        <taxon>Pentapetalae</taxon>
        <taxon>rosids</taxon>
        <taxon>malvids</taxon>
        <taxon>Brassicales</taxon>
        <taxon>Brassicaceae</taxon>
        <taxon>Brassiceae</taxon>
        <taxon>Brassica</taxon>
    </lineage>
</organism>
<comment type="caution">
    <text evidence="1">The sequence shown here is derived from an EMBL/GenBank/DDBJ whole genome shotgun (WGS) entry which is preliminary data.</text>
</comment>
<gene>
    <name evidence="1" type="ORF">HID58_081136</name>
</gene>
<sequence>ELYRVDTSDPHRFTKALFCPNGLHVGFVLRLVCGPSTTSFYGNPNIAMRTPLCSSFLFDRAVTIQLSKQHTTWSSYPSSNLWLANFGVARIGAQNPNDMTEETGTLGYVAPKDSFGKKLMDRIRPTQPRFLHSTLRPPLPRCLNPTPVPAMLMQIHSDTIAKEEFENLCLILGIELDAVTTEKAIIREKKAYRRRRS</sequence>
<accession>A0ABQ7YA31</accession>
<reference evidence="1 2" key="1">
    <citation type="submission" date="2021-05" db="EMBL/GenBank/DDBJ databases">
        <title>Genome Assembly of Synthetic Allotetraploid Brassica napus Reveals Homoeologous Exchanges between Subgenomes.</title>
        <authorList>
            <person name="Davis J.T."/>
        </authorList>
    </citation>
    <scope>NUCLEOTIDE SEQUENCE [LARGE SCALE GENOMIC DNA]</scope>
    <source>
        <strain evidence="2">cv. Da-Ae</strain>
        <tissue evidence="1">Seedling</tissue>
    </source>
</reference>
<name>A0ABQ7YA31_BRANA</name>
<evidence type="ECO:0000313" key="1">
    <source>
        <dbReference type="EMBL" id="KAH0863925.1"/>
    </source>
</evidence>
<evidence type="ECO:0000313" key="2">
    <source>
        <dbReference type="Proteomes" id="UP000824890"/>
    </source>
</evidence>
<dbReference type="Gene3D" id="3.30.56.10">
    <property type="match status" value="1"/>
</dbReference>
<proteinExistence type="predicted"/>